<dbReference type="EMBL" id="BAAAJE010000001">
    <property type="protein sequence ID" value="GAA1124599.1"/>
    <property type="molecule type" value="Genomic_DNA"/>
</dbReference>
<dbReference type="PRINTS" id="PR00081">
    <property type="entry name" value="GDHRDH"/>
</dbReference>
<dbReference type="PANTHER" id="PTHR24321:SF8">
    <property type="entry name" value="ESTRADIOL 17-BETA-DEHYDROGENASE 8-RELATED"/>
    <property type="match status" value="1"/>
</dbReference>
<comment type="similarity">
    <text evidence="1">Belongs to the short-chain dehydrogenases/reductases (SDR) family.</text>
</comment>
<dbReference type="InterPro" id="IPR036291">
    <property type="entry name" value="NAD(P)-bd_dom_sf"/>
</dbReference>
<sequence length="252" mass="25536">MGEPTGFAYVTGGGSGIGRASALALARQGLAVVVADRAEDDASTTVELIQRDGGQASHAVVDVTSTADLQRSISRGIELYGPLTAAVNSAGIQGDLAPVAECRESNWDAIIGVNLTGTFLSMQAELDAMLRHRAGSIVNVASNFGLVGQRGMPAYCASKHGVIGLSKSASLDYAVSNVRVNVVCPGPIGTPLLDSFVGADGAHLLDAIKQSVPMGRVGTADEVGNAIAWLASPAASYVTGAVLTVDGGYVVP</sequence>
<reference evidence="3 4" key="1">
    <citation type="journal article" date="2019" name="Int. J. Syst. Evol. Microbiol.">
        <title>The Global Catalogue of Microorganisms (GCM) 10K type strain sequencing project: providing services to taxonomists for standard genome sequencing and annotation.</title>
        <authorList>
            <consortium name="The Broad Institute Genomics Platform"/>
            <consortium name="The Broad Institute Genome Sequencing Center for Infectious Disease"/>
            <person name="Wu L."/>
            <person name="Ma J."/>
        </authorList>
    </citation>
    <scope>NUCLEOTIDE SEQUENCE [LARGE SCALE GENOMIC DNA]</scope>
    <source>
        <strain evidence="3 4">JCM 11813</strain>
    </source>
</reference>
<organism evidence="3 4">
    <name type="scientific">Nocardioides aquiterrae</name>
    <dbReference type="NCBI Taxonomy" id="203799"/>
    <lineage>
        <taxon>Bacteria</taxon>
        <taxon>Bacillati</taxon>
        <taxon>Actinomycetota</taxon>
        <taxon>Actinomycetes</taxon>
        <taxon>Propionibacteriales</taxon>
        <taxon>Nocardioidaceae</taxon>
        <taxon>Nocardioides</taxon>
    </lineage>
</organism>
<dbReference type="InterPro" id="IPR020904">
    <property type="entry name" value="Sc_DH/Rdtase_CS"/>
</dbReference>
<dbReference type="RefSeq" id="WP_343904565.1">
    <property type="nucleotide sequence ID" value="NZ_BAAAJE010000001.1"/>
</dbReference>
<evidence type="ECO:0000256" key="2">
    <source>
        <dbReference type="ARBA" id="ARBA00023002"/>
    </source>
</evidence>
<dbReference type="Gene3D" id="3.40.50.720">
    <property type="entry name" value="NAD(P)-binding Rossmann-like Domain"/>
    <property type="match status" value="1"/>
</dbReference>
<evidence type="ECO:0000256" key="1">
    <source>
        <dbReference type="ARBA" id="ARBA00006484"/>
    </source>
</evidence>
<proteinExistence type="inferred from homology"/>
<dbReference type="SUPFAM" id="SSF51735">
    <property type="entry name" value="NAD(P)-binding Rossmann-fold domains"/>
    <property type="match status" value="1"/>
</dbReference>
<evidence type="ECO:0000313" key="4">
    <source>
        <dbReference type="Proteomes" id="UP001499979"/>
    </source>
</evidence>
<keyword evidence="2" id="KW-0560">Oxidoreductase</keyword>
<keyword evidence="4" id="KW-1185">Reference proteome</keyword>
<dbReference type="Pfam" id="PF13561">
    <property type="entry name" value="adh_short_C2"/>
    <property type="match status" value="1"/>
</dbReference>
<evidence type="ECO:0000313" key="3">
    <source>
        <dbReference type="EMBL" id="GAA1124599.1"/>
    </source>
</evidence>
<dbReference type="InterPro" id="IPR002347">
    <property type="entry name" value="SDR_fam"/>
</dbReference>
<dbReference type="PANTHER" id="PTHR24321">
    <property type="entry name" value="DEHYDROGENASES, SHORT CHAIN"/>
    <property type="match status" value="1"/>
</dbReference>
<dbReference type="PRINTS" id="PR00080">
    <property type="entry name" value="SDRFAMILY"/>
</dbReference>
<protein>
    <submittedName>
        <fullName evidence="3">SDR family oxidoreductase</fullName>
    </submittedName>
</protein>
<dbReference type="Proteomes" id="UP001499979">
    <property type="component" value="Unassembled WGS sequence"/>
</dbReference>
<dbReference type="PROSITE" id="PS00061">
    <property type="entry name" value="ADH_SHORT"/>
    <property type="match status" value="1"/>
</dbReference>
<comment type="caution">
    <text evidence="3">The sequence shown here is derived from an EMBL/GenBank/DDBJ whole genome shotgun (WGS) entry which is preliminary data.</text>
</comment>
<accession>A0ABN1U6C4</accession>
<gene>
    <name evidence="3" type="ORF">GCM10009606_00300</name>
</gene>
<name>A0ABN1U6C4_9ACTN</name>